<dbReference type="EMBL" id="HBEV01006664">
    <property type="protein sequence ID" value="CAD8585633.1"/>
    <property type="molecule type" value="Transcribed_RNA"/>
</dbReference>
<protein>
    <recommendedName>
        <fullName evidence="1">Cytochrome b5 heme-binding domain-containing protein</fullName>
    </recommendedName>
</protein>
<dbReference type="AlphaFoldDB" id="A0A7S0KMY8"/>
<dbReference type="InterPro" id="IPR036400">
    <property type="entry name" value="Cyt_B5-like_heme/steroid_sf"/>
</dbReference>
<dbReference type="SUPFAM" id="SSF55856">
    <property type="entry name" value="Cytochrome b5-like heme/steroid binding domain"/>
    <property type="match status" value="1"/>
</dbReference>
<sequence>MVLDVKRWLPEHPGGDRIIPAQSMNVECARHFELYHSSKESFLYLKHFYVGEVRAEDRSSVPTLPGPPASDDFLQQLREFTDDFRMSNEVAPESENVRVHLGAR</sequence>
<feature type="domain" description="Cytochrome b5 heme-binding" evidence="1">
    <location>
        <begin position="2"/>
        <end position="53"/>
    </location>
</feature>
<accession>A0A7S0KMY8</accession>
<reference evidence="2" key="1">
    <citation type="submission" date="2021-01" db="EMBL/GenBank/DDBJ databases">
        <authorList>
            <person name="Corre E."/>
            <person name="Pelletier E."/>
            <person name="Niang G."/>
            <person name="Scheremetjew M."/>
            <person name="Finn R."/>
            <person name="Kale V."/>
            <person name="Holt S."/>
            <person name="Cochrane G."/>
            <person name="Meng A."/>
            <person name="Brown T."/>
            <person name="Cohen L."/>
        </authorList>
    </citation>
    <scope>NUCLEOTIDE SEQUENCE</scope>
    <source>
        <strain evidence="2">CCMP494</strain>
    </source>
</reference>
<dbReference type="InterPro" id="IPR001199">
    <property type="entry name" value="Cyt_B5-like_heme/steroid-bd"/>
</dbReference>
<gene>
    <name evidence="2" type="ORF">MSP1404_LOCUS5086</name>
</gene>
<dbReference type="Gene3D" id="3.10.120.10">
    <property type="entry name" value="Cytochrome b5-like heme/steroid binding domain"/>
    <property type="match status" value="1"/>
</dbReference>
<dbReference type="Pfam" id="PF00173">
    <property type="entry name" value="Cyt-b5"/>
    <property type="match status" value="1"/>
</dbReference>
<proteinExistence type="predicted"/>
<organism evidence="2">
    <name type="scientific">Micromonas pusilla</name>
    <name type="common">Picoplanktonic green alga</name>
    <name type="synonym">Chromulina pusilla</name>
    <dbReference type="NCBI Taxonomy" id="38833"/>
    <lineage>
        <taxon>Eukaryota</taxon>
        <taxon>Viridiplantae</taxon>
        <taxon>Chlorophyta</taxon>
        <taxon>Mamiellophyceae</taxon>
        <taxon>Mamiellales</taxon>
        <taxon>Mamiellaceae</taxon>
        <taxon>Micromonas</taxon>
    </lineage>
</organism>
<name>A0A7S0KMY8_MICPS</name>
<evidence type="ECO:0000313" key="2">
    <source>
        <dbReference type="EMBL" id="CAD8585633.1"/>
    </source>
</evidence>
<evidence type="ECO:0000259" key="1">
    <source>
        <dbReference type="Pfam" id="PF00173"/>
    </source>
</evidence>